<name>A0A2T0LU86_9PSEU</name>
<evidence type="ECO:0000313" key="2">
    <source>
        <dbReference type="EMBL" id="PRX47300.1"/>
    </source>
</evidence>
<dbReference type="Proteomes" id="UP000238362">
    <property type="component" value="Unassembled WGS sequence"/>
</dbReference>
<gene>
    <name evidence="2" type="ORF">B0I33_106402</name>
    <name evidence="1" type="ORF">B0I33_111303</name>
</gene>
<evidence type="ECO:0000313" key="3">
    <source>
        <dbReference type="Proteomes" id="UP000238362"/>
    </source>
</evidence>
<sequence length="30" mass="3342">ENRQIGDVTTLADTTVMDHITTELHKGTED</sequence>
<proteinExistence type="predicted"/>
<comment type="caution">
    <text evidence="2">The sequence shown here is derived from an EMBL/GenBank/DDBJ whole genome shotgun (WGS) entry which is preliminary data.</text>
</comment>
<accession>A0A2T0LU86</accession>
<reference evidence="2 3" key="1">
    <citation type="submission" date="2018-03" db="EMBL/GenBank/DDBJ databases">
        <title>Genomic Encyclopedia of Type Strains, Phase III (KMG-III): the genomes of soil and plant-associated and newly described type strains.</title>
        <authorList>
            <person name="Whitman W."/>
        </authorList>
    </citation>
    <scope>NUCLEOTIDE SEQUENCE [LARGE SCALE GENOMIC DNA]</scope>
    <source>
        <strain evidence="2 3">CGMCC 4.7125</strain>
    </source>
</reference>
<feature type="non-terminal residue" evidence="2">
    <location>
        <position position="1"/>
    </location>
</feature>
<dbReference type="EMBL" id="PVNH01000006">
    <property type="protein sequence ID" value="PRX47300.1"/>
    <property type="molecule type" value="Genomic_DNA"/>
</dbReference>
<organism evidence="2 3">
    <name type="scientific">Prauserella shujinwangii</name>
    <dbReference type="NCBI Taxonomy" id="1453103"/>
    <lineage>
        <taxon>Bacteria</taxon>
        <taxon>Bacillati</taxon>
        <taxon>Actinomycetota</taxon>
        <taxon>Actinomycetes</taxon>
        <taxon>Pseudonocardiales</taxon>
        <taxon>Pseudonocardiaceae</taxon>
        <taxon>Prauserella</taxon>
    </lineage>
</organism>
<keyword evidence="3" id="KW-1185">Reference proteome</keyword>
<dbReference type="AlphaFoldDB" id="A0A2T0LU86"/>
<protein>
    <submittedName>
        <fullName evidence="2">Uncharacterized protein</fullName>
    </submittedName>
</protein>
<dbReference type="EMBL" id="PVNH01000011">
    <property type="protein sequence ID" value="PRX44787.1"/>
    <property type="molecule type" value="Genomic_DNA"/>
</dbReference>
<evidence type="ECO:0000313" key="1">
    <source>
        <dbReference type="EMBL" id="PRX44787.1"/>
    </source>
</evidence>